<dbReference type="Proteomes" id="UP000199045">
    <property type="component" value="Unassembled WGS sequence"/>
</dbReference>
<dbReference type="GO" id="GO:0016989">
    <property type="term" value="F:sigma factor antagonist activity"/>
    <property type="evidence" value="ECO:0007669"/>
    <property type="project" value="TreeGrafter"/>
</dbReference>
<accession>A0A1G7SA88</accession>
<dbReference type="Pfam" id="PF16344">
    <property type="entry name" value="FecR_C"/>
    <property type="match status" value="1"/>
</dbReference>
<dbReference type="InterPro" id="IPR032508">
    <property type="entry name" value="FecR_C"/>
</dbReference>
<dbReference type="Pfam" id="PF04773">
    <property type="entry name" value="FecR"/>
    <property type="match status" value="1"/>
</dbReference>
<evidence type="ECO:0000313" key="5">
    <source>
        <dbReference type="Proteomes" id="UP000199045"/>
    </source>
</evidence>
<feature type="domain" description="FecR protein" evidence="2">
    <location>
        <begin position="121"/>
        <end position="211"/>
    </location>
</feature>
<dbReference type="PIRSF" id="PIRSF018266">
    <property type="entry name" value="FecR"/>
    <property type="match status" value="1"/>
</dbReference>
<dbReference type="PANTHER" id="PTHR30273:SF2">
    <property type="entry name" value="PROTEIN FECR"/>
    <property type="match status" value="1"/>
</dbReference>
<dbReference type="InterPro" id="IPR012373">
    <property type="entry name" value="Ferrdict_sens_TM"/>
</dbReference>
<keyword evidence="1" id="KW-1133">Transmembrane helix</keyword>
<gene>
    <name evidence="4" type="ORF">SAMN04488121_103796</name>
</gene>
<dbReference type="Gene3D" id="2.60.120.1440">
    <property type="match status" value="1"/>
</dbReference>
<reference evidence="4 5" key="1">
    <citation type="submission" date="2016-10" db="EMBL/GenBank/DDBJ databases">
        <authorList>
            <person name="de Groot N.N."/>
        </authorList>
    </citation>
    <scope>NUCLEOTIDE SEQUENCE [LARGE SCALE GENOMIC DNA]</scope>
    <source>
        <strain evidence="4 5">DSM 527</strain>
    </source>
</reference>
<evidence type="ECO:0000313" key="4">
    <source>
        <dbReference type="EMBL" id="SDG19965.1"/>
    </source>
</evidence>
<evidence type="ECO:0000256" key="1">
    <source>
        <dbReference type="SAM" id="Phobius"/>
    </source>
</evidence>
<dbReference type="PANTHER" id="PTHR30273">
    <property type="entry name" value="PERIPLASMIC SIGNAL SENSOR AND SIGMA FACTOR ACTIVATOR FECR-RELATED"/>
    <property type="match status" value="1"/>
</dbReference>
<feature type="transmembrane region" description="Helical" evidence="1">
    <location>
        <begin position="86"/>
        <end position="107"/>
    </location>
</feature>
<dbReference type="Gene3D" id="3.55.50.30">
    <property type="match status" value="1"/>
</dbReference>
<organism evidence="4 5">
    <name type="scientific">Chitinophaga filiformis</name>
    <name type="common">Myxococcus filiformis</name>
    <name type="synonym">Flexibacter filiformis</name>
    <dbReference type="NCBI Taxonomy" id="104663"/>
    <lineage>
        <taxon>Bacteria</taxon>
        <taxon>Pseudomonadati</taxon>
        <taxon>Bacteroidota</taxon>
        <taxon>Chitinophagia</taxon>
        <taxon>Chitinophagales</taxon>
        <taxon>Chitinophagaceae</taxon>
        <taxon>Chitinophaga</taxon>
    </lineage>
</organism>
<protein>
    <submittedName>
        <fullName evidence="4">Ferric-dicitrate binding protein FerR, regulates iron transport through sigma-19</fullName>
    </submittedName>
</protein>
<dbReference type="STRING" id="104663.SAMN04488121_103796"/>
<proteinExistence type="predicted"/>
<evidence type="ECO:0000259" key="2">
    <source>
        <dbReference type="Pfam" id="PF04773"/>
    </source>
</evidence>
<dbReference type="RefSeq" id="WP_089833607.1">
    <property type="nucleotide sequence ID" value="NZ_FNBN01000003.1"/>
</dbReference>
<sequence>MNEERIHQLLGYLVNNTINAEDYEELMRYLEEATEDPALQSAIDRIWAELTPSTEQLRPDESEALYQQITGNARFVQQPIHIKRRWLSYAAVILLLLATGAGAYLWFTPSRTAPLAYRELTAPPGQRMQLKLADGSTVWLKAGSTLRYPASFTGNTRELYLHGEGYFDVIHRDNQPFLVHTGNVTTKVLGTAFNIQAYDQQLTVAVLNGKVSVAEGNTALGVIVANQLLEYHPQSKQVALRDTITGNMVAWTKGELILDNVTMEEAAVTIGKWYNVAIVFADPELKTSRFSFSFLEGANLEEVMTMICQLNGFSYHIEGNTITISKKKPLRRQPQR</sequence>
<dbReference type="AlphaFoldDB" id="A0A1G7SA88"/>
<name>A0A1G7SA88_CHIFI</name>
<feature type="domain" description="Protein FecR C-terminal" evidence="3">
    <location>
        <begin position="256"/>
        <end position="324"/>
    </location>
</feature>
<evidence type="ECO:0000259" key="3">
    <source>
        <dbReference type="Pfam" id="PF16344"/>
    </source>
</evidence>
<keyword evidence="1" id="KW-0472">Membrane</keyword>
<dbReference type="InterPro" id="IPR006860">
    <property type="entry name" value="FecR"/>
</dbReference>
<dbReference type="EMBL" id="FNBN01000003">
    <property type="protein sequence ID" value="SDG19965.1"/>
    <property type="molecule type" value="Genomic_DNA"/>
</dbReference>
<keyword evidence="1" id="KW-0812">Transmembrane</keyword>
<dbReference type="OrthoDB" id="697544at2"/>